<dbReference type="SUPFAM" id="SSF81296">
    <property type="entry name" value="E set domains"/>
    <property type="match status" value="1"/>
</dbReference>
<keyword evidence="2" id="KW-0732">Signal</keyword>
<evidence type="ECO:0000256" key="8">
    <source>
        <dbReference type="ARBA" id="ARBA00031076"/>
    </source>
</evidence>
<dbReference type="InterPro" id="IPR049117">
    <property type="entry name" value="pulA_all-beta"/>
</dbReference>
<dbReference type="CDD" id="cd10315">
    <property type="entry name" value="CBM41_pullulanase"/>
    <property type="match status" value="1"/>
</dbReference>
<dbReference type="STRING" id="1330330.IX53_02800"/>
<dbReference type="SMR" id="A0A0G2Z9I7"/>
<dbReference type="Pfam" id="PF02922">
    <property type="entry name" value="CBM_48"/>
    <property type="match status" value="1"/>
</dbReference>
<dbReference type="InterPro" id="IPR013780">
    <property type="entry name" value="Glyco_hydro_b"/>
</dbReference>
<dbReference type="InterPro" id="IPR013783">
    <property type="entry name" value="Ig-like_fold"/>
</dbReference>
<gene>
    <name evidence="10" type="ORF">IX53_02800</name>
</gene>
<comment type="catalytic activity">
    <reaction evidence="5">
        <text>Hydrolysis of (1-&gt;6)-alpha-D-glucosidic linkages in pullulan, amylopectin and glycogen, and in the alpha- and beta-limit dextrins of amylopectin and glycogen.</text>
        <dbReference type="EC" id="3.2.1.41"/>
    </reaction>
</comment>
<comment type="similarity">
    <text evidence="1">Belongs to the glycosyl hydrolase 13 family.</text>
</comment>
<evidence type="ECO:0000256" key="2">
    <source>
        <dbReference type="ARBA" id="ARBA00022729"/>
    </source>
</evidence>
<dbReference type="Proteomes" id="UP000035159">
    <property type="component" value="Chromosome"/>
</dbReference>
<dbReference type="SUPFAM" id="SSF51445">
    <property type="entry name" value="(Trans)glycosidases"/>
    <property type="match status" value="1"/>
</dbReference>
<sequence length="838" mass="95492">MAFTAYSAGKVAEDFGGRTVLIVHYHRYDGNYDGWNLWIWPHKPQSLAGKSYQFTYSDEFGPYAIVTFDDRWEQLGFIVRLREWEKKDVNADRFIDIPESGVAEIWVLEGEMDFYTNPDKVDLSPRIKAAFLDSFSEIYVYLSTPFNTKKWSGRVRLSVGGKDLSIRSVSKADPTDISMTKYIKILLEEPLNSEDISKPILLNIEGYIEKTVICRKVLDDNRFYYSGELGAIYSPEQTEFRIWSPVSSRAELLLYNDYDAEEPSMVIPMNREDRGVWSVTVPGDLHLKAYKYRFFSYGKLRETVDMYSKAVTKNSEKSVVVNLSKTNFDGWISDTRPAMEAYEDAIIYEIHVADITGDPSTTIIHKGKYLGLTEKGATNTMGIKVGLDHLIELGVTHVHIMPIHDIFYLKEGEENQYGWGYDPFLYWVPEGHYSTDPSNPLARITEVKKMVKALHENGIRVILDVVYNHTAQTGPNSPFDQTVPYYFYRTDNTGSYTNGSGVGNEIATERPMMRKFIVDSLLYWVREYHVDGFRFDLLGLFDKETVKAIEKALHEEDPTILIYGEPWGGWGANITFGKGDQKGLRVAVFNDGIRDAIIGSVFNKKLKGFALGSRAKETRIKRGIVGSISYDNRIYDFTSDPEETINYVSSHDNLTLWDKNTEAIGSTNIELLKSAQKFSNAIILLSQGIPFLHGGVDFCRTKYGNDNSYNAGIEVNKFDWKRKAEFYDIFLYYKGLIELRKNHIAFRMRTSDDIRKNISFLNTPQKRMVAFRINGGAVGDEWKDIIVILNGNTTPVFFKLPDGEWKQVVDGETAGNNVIRIAKGIIRVAGTSACVLYK</sequence>
<dbReference type="Pfam" id="PF21653">
    <property type="entry name" value="pulA_all-beta"/>
    <property type="match status" value="1"/>
</dbReference>
<evidence type="ECO:0000256" key="3">
    <source>
        <dbReference type="ARBA" id="ARBA00022801"/>
    </source>
</evidence>
<dbReference type="InterPro" id="IPR004193">
    <property type="entry name" value="Glyco_hydro_13_N"/>
</dbReference>
<dbReference type="EC" id="3.2.1.41" evidence="6"/>
<dbReference type="Pfam" id="PF03714">
    <property type="entry name" value="PUD"/>
    <property type="match status" value="1"/>
</dbReference>
<evidence type="ECO:0000256" key="5">
    <source>
        <dbReference type="ARBA" id="ARBA00023965"/>
    </source>
</evidence>
<protein>
    <recommendedName>
        <fullName evidence="6">pullulanase</fullName>
        <ecNumber evidence="6">3.2.1.41</ecNumber>
    </recommendedName>
    <alternativeName>
        <fullName evidence="7">Alpha-dextrin endo-1,6-alpha-glucosidase</fullName>
    </alternativeName>
    <alternativeName>
        <fullName evidence="8">Pullulan 6-glucanohydrolase</fullName>
    </alternativeName>
</protein>
<dbReference type="SUPFAM" id="SSF49452">
    <property type="entry name" value="Starch-binding domain-like"/>
    <property type="match status" value="1"/>
</dbReference>
<evidence type="ECO:0000256" key="1">
    <source>
        <dbReference type="ARBA" id="ARBA00008061"/>
    </source>
</evidence>
<dbReference type="SUPFAM" id="SSF51011">
    <property type="entry name" value="Glycosyl hydrolase domain"/>
    <property type="match status" value="1"/>
</dbReference>
<dbReference type="GO" id="GO:0030246">
    <property type="term" value="F:carbohydrate binding"/>
    <property type="evidence" value="ECO:0007669"/>
    <property type="project" value="InterPro"/>
</dbReference>
<keyword evidence="3" id="KW-0378">Hydrolase</keyword>
<evidence type="ECO:0000256" key="4">
    <source>
        <dbReference type="ARBA" id="ARBA00023295"/>
    </source>
</evidence>
<dbReference type="InterPro" id="IPR011840">
    <property type="entry name" value="PulA_typeI"/>
</dbReference>
<dbReference type="CDD" id="cd02860">
    <property type="entry name" value="E_set_Pullulanase"/>
    <property type="match status" value="1"/>
</dbReference>
<evidence type="ECO:0000259" key="9">
    <source>
        <dbReference type="SMART" id="SM00642"/>
    </source>
</evidence>
<dbReference type="Gene3D" id="2.60.40.10">
    <property type="entry name" value="Immunoglobulins"/>
    <property type="match status" value="1"/>
</dbReference>
<dbReference type="CDD" id="cd11341">
    <property type="entry name" value="AmyAc_Pullulanase_LD-like"/>
    <property type="match status" value="1"/>
</dbReference>
<dbReference type="InterPro" id="IPR013784">
    <property type="entry name" value="Carb-bd-like_fold"/>
</dbReference>
<proteinExistence type="inferred from homology"/>
<evidence type="ECO:0000313" key="10">
    <source>
        <dbReference type="EMBL" id="AKI98222.1"/>
    </source>
</evidence>
<dbReference type="Gene3D" id="2.60.40.1180">
    <property type="entry name" value="Golgi alpha-mannosidase II"/>
    <property type="match status" value="1"/>
</dbReference>
<dbReference type="Gene3D" id="2.60.40.1110">
    <property type="match status" value="1"/>
</dbReference>
<dbReference type="PATRIC" id="fig|1330330.3.peg.563"/>
<organism evidence="10 11">
    <name type="scientific">Kosmotoga pacifica</name>
    <dbReference type="NCBI Taxonomy" id="1330330"/>
    <lineage>
        <taxon>Bacteria</taxon>
        <taxon>Thermotogati</taxon>
        <taxon>Thermotogota</taxon>
        <taxon>Thermotogae</taxon>
        <taxon>Kosmotogales</taxon>
        <taxon>Kosmotogaceae</taxon>
        <taxon>Kosmotoga</taxon>
    </lineage>
</organism>
<keyword evidence="11" id="KW-1185">Reference proteome</keyword>
<dbReference type="Pfam" id="PF00128">
    <property type="entry name" value="Alpha-amylase"/>
    <property type="match status" value="1"/>
</dbReference>
<accession>A0A0G2Z9I7</accession>
<dbReference type="InterPro" id="IPR014756">
    <property type="entry name" value="Ig_E-set"/>
</dbReference>
<dbReference type="AlphaFoldDB" id="A0A0G2Z9I7"/>
<dbReference type="PANTHER" id="PTHR43002">
    <property type="entry name" value="GLYCOGEN DEBRANCHING ENZYME"/>
    <property type="match status" value="1"/>
</dbReference>
<evidence type="ECO:0000313" key="11">
    <source>
        <dbReference type="Proteomes" id="UP000035159"/>
    </source>
</evidence>
<dbReference type="InterPro" id="IPR017853">
    <property type="entry name" value="GH"/>
</dbReference>
<evidence type="ECO:0000256" key="7">
    <source>
        <dbReference type="ARBA" id="ARBA00029618"/>
    </source>
</evidence>
<dbReference type="GO" id="GO:0005975">
    <property type="term" value="P:carbohydrate metabolic process"/>
    <property type="evidence" value="ECO:0007669"/>
    <property type="project" value="InterPro"/>
</dbReference>
<dbReference type="InterPro" id="IPR005323">
    <property type="entry name" value="CBM41_pullulanase"/>
</dbReference>
<evidence type="ECO:0000256" key="6">
    <source>
        <dbReference type="ARBA" id="ARBA00024062"/>
    </source>
</evidence>
<reference evidence="10 11" key="1">
    <citation type="submission" date="2015-04" db="EMBL/GenBank/DDBJ databases">
        <title>Complete Genome Sequence of Kosmotoga pacifica SLHLJ1.</title>
        <authorList>
            <person name="Jiang L.J."/>
            <person name="Shao Z.Z."/>
            <person name="Jebbar M."/>
        </authorList>
    </citation>
    <scope>NUCLEOTIDE SEQUENCE [LARGE SCALE GENOMIC DNA]</scope>
    <source>
        <strain evidence="10 11">SLHLJ1</strain>
    </source>
</reference>
<dbReference type="GO" id="GO:0051060">
    <property type="term" value="F:pullulanase activity"/>
    <property type="evidence" value="ECO:0007669"/>
    <property type="project" value="UniProtKB-EC"/>
</dbReference>
<keyword evidence="4" id="KW-0326">Glycosidase</keyword>
<dbReference type="NCBIfam" id="TIGR02104">
    <property type="entry name" value="pulA_typeI"/>
    <property type="match status" value="1"/>
</dbReference>
<dbReference type="InterPro" id="IPR006047">
    <property type="entry name" value="GH13_cat_dom"/>
</dbReference>
<dbReference type="SMART" id="SM00642">
    <property type="entry name" value="Aamy"/>
    <property type="match status" value="1"/>
</dbReference>
<dbReference type="KEGG" id="kpf:IX53_02800"/>
<feature type="domain" description="Glycosyl hydrolase family 13 catalytic" evidence="9">
    <location>
        <begin position="374"/>
        <end position="740"/>
    </location>
</feature>
<dbReference type="Gene3D" id="3.20.20.80">
    <property type="entry name" value="Glycosidases"/>
    <property type="match status" value="1"/>
</dbReference>
<name>A0A0G2Z9I7_9BACT</name>
<dbReference type="EMBL" id="CP011232">
    <property type="protein sequence ID" value="AKI98222.1"/>
    <property type="molecule type" value="Genomic_DNA"/>
</dbReference>